<dbReference type="GeneID" id="92026982"/>
<comment type="caution">
    <text evidence="2">The sequence shown here is derived from an EMBL/GenBank/DDBJ whole genome shotgun (WGS) entry which is preliminary data.</text>
</comment>
<evidence type="ECO:0000313" key="2">
    <source>
        <dbReference type="EMBL" id="KAK7530214.1"/>
    </source>
</evidence>
<sequence>MVRRRLVVRGGVAWWALNDFHCRGVDARDTERGRDMMRCQAGSGVAGEGEGVVRVSAGAPIEGMAWRGLVNEHMSDMQRVGGRREGASSQLTSLPAVPVCSPRSNPGQRPTSRFRLLLLPLLLLYLLRGPDHAITWARPRPDERPDIERDEEAGEQIPNEAHSRLLLLPPARVFCLSPSLSPSDRSSVR</sequence>
<feature type="region of interest" description="Disordered" evidence="1">
    <location>
        <begin position="136"/>
        <end position="160"/>
    </location>
</feature>
<name>A0ABR1L4P9_9PEZI</name>
<dbReference type="Proteomes" id="UP001360953">
    <property type="component" value="Unassembled WGS sequence"/>
</dbReference>
<accession>A0ABR1L4P9</accession>
<evidence type="ECO:0000256" key="1">
    <source>
        <dbReference type="SAM" id="MobiDB-lite"/>
    </source>
</evidence>
<dbReference type="RefSeq" id="XP_066650453.1">
    <property type="nucleotide sequence ID" value="XM_066794076.1"/>
</dbReference>
<gene>
    <name evidence="2" type="ORF">J3D65DRAFT_149984</name>
</gene>
<proteinExistence type="predicted"/>
<protein>
    <submittedName>
        <fullName evidence="2">Uncharacterized protein</fullName>
    </submittedName>
</protein>
<keyword evidence="3" id="KW-1185">Reference proteome</keyword>
<organism evidence="2 3">
    <name type="scientific">Phyllosticta citribraziliensis</name>
    <dbReference type="NCBI Taxonomy" id="989973"/>
    <lineage>
        <taxon>Eukaryota</taxon>
        <taxon>Fungi</taxon>
        <taxon>Dikarya</taxon>
        <taxon>Ascomycota</taxon>
        <taxon>Pezizomycotina</taxon>
        <taxon>Dothideomycetes</taxon>
        <taxon>Dothideomycetes incertae sedis</taxon>
        <taxon>Botryosphaeriales</taxon>
        <taxon>Phyllostictaceae</taxon>
        <taxon>Phyllosticta</taxon>
    </lineage>
</organism>
<reference evidence="2 3" key="1">
    <citation type="submission" date="2024-04" db="EMBL/GenBank/DDBJ databases">
        <title>Phyllosticta paracitricarpa is synonymous to the EU quarantine fungus P. citricarpa based on phylogenomic analyses.</title>
        <authorList>
            <consortium name="Lawrence Berkeley National Laboratory"/>
            <person name="Van ingen-buijs V.A."/>
            <person name="Van westerhoven A.C."/>
            <person name="Haridas S."/>
            <person name="Skiadas P."/>
            <person name="Martin F."/>
            <person name="Groenewald J.Z."/>
            <person name="Crous P.W."/>
            <person name="Seidl M.F."/>
        </authorList>
    </citation>
    <scope>NUCLEOTIDE SEQUENCE [LARGE SCALE GENOMIC DNA]</scope>
    <source>
        <strain evidence="2 3">CPC 17464</strain>
    </source>
</reference>
<evidence type="ECO:0000313" key="3">
    <source>
        <dbReference type="Proteomes" id="UP001360953"/>
    </source>
</evidence>
<dbReference type="EMBL" id="JBBPEH010000014">
    <property type="protein sequence ID" value="KAK7530214.1"/>
    <property type="molecule type" value="Genomic_DNA"/>
</dbReference>